<gene>
    <name evidence="2" type="ORF">NPX13_g7634</name>
</gene>
<feature type="compositionally biased region" description="Pro residues" evidence="1">
    <location>
        <begin position="36"/>
        <end position="70"/>
    </location>
</feature>
<evidence type="ECO:0000256" key="1">
    <source>
        <dbReference type="SAM" id="MobiDB-lite"/>
    </source>
</evidence>
<feature type="region of interest" description="Disordered" evidence="1">
    <location>
        <begin position="18"/>
        <end position="90"/>
    </location>
</feature>
<sequence>MAAPPTPDIQAILAALASQRNVSTPTQSQPSHAVPPYQPPPAPPSTYPGMPPTAQPQPYPPANYGIPPPATSGNFDLNSVRPGNPGVSSFNDALAQAKAYALEKGLTSYERPQQAAYPTSHDARAADSRAYRGRSRSPSRRDAYRDNFNPYRDERRDDRGSHSRDYGRDRSMSPGPNRGRPSGTFSPRGGVRDRAGDDNDETIEIESSLSAIPLPIG</sequence>
<protein>
    <submittedName>
        <fullName evidence="2">Uncharacterized protein</fullName>
    </submittedName>
</protein>
<accession>A0A9W8NAJ4</accession>
<comment type="caution">
    <text evidence="2">The sequence shown here is derived from an EMBL/GenBank/DDBJ whole genome shotgun (WGS) entry which is preliminary data.</text>
</comment>
<dbReference type="VEuPathDB" id="FungiDB:F4678DRAFT_309646"/>
<organism evidence="2 3">
    <name type="scientific">Xylaria arbuscula</name>
    <dbReference type="NCBI Taxonomy" id="114810"/>
    <lineage>
        <taxon>Eukaryota</taxon>
        <taxon>Fungi</taxon>
        <taxon>Dikarya</taxon>
        <taxon>Ascomycota</taxon>
        <taxon>Pezizomycotina</taxon>
        <taxon>Sordariomycetes</taxon>
        <taxon>Xylariomycetidae</taxon>
        <taxon>Xylariales</taxon>
        <taxon>Xylariaceae</taxon>
        <taxon>Xylaria</taxon>
    </lineage>
</organism>
<dbReference type="EMBL" id="JANPWZ010001535">
    <property type="protein sequence ID" value="KAJ3565061.1"/>
    <property type="molecule type" value="Genomic_DNA"/>
</dbReference>
<keyword evidence="3" id="KW-1185">Reference proteome</keyword>
<feature type="region of interest" description="Disordered" evidence="1">
    <location>
        <begin position="108"/>
        <end position="217"/>
    </location>
</feature>
<dbReference type="AlphaFoldDB" id="A0A9W8NAJ4"/>
<evidence type="ECO:0000313" key="3">
    <source>
        <dbReference type="Proteomes" id="UP001148614"/>
    </source>
</evidence>
<dbReference type="Proteomes" id="UP001148614">
    <property type="component" value="Unassembled WGS sequence"/>
</dbReference>
<feature type="compositionally biased region" description="Basic and acidic residues" evidence="1">
    <location>
        <begin position="121"/>
        <end position="130"/>
    </location>
</feature>
<reference evidence="2" key="1">
    <citation type="submission" date="2022-07" db="EMBL/GenBank/DDBJ databases">
        <title>Genome Sequence of Xylaria arbuscula.</title>
        <authorList>
            <person name="Buettner E."/>
        </authorList>
    </citation>
    <scope>NUCLEOTIDE SEQUENCE</scope>
    <source>
        <strain evidence="2">VT107</strain>
    </source>
</reference>
<evidence type="ECO:0000313" key="2">
    <source>
        <dbReference type="EMBL" id="KAJ3565061.1"/>
    </source>
</evidence>
<feature type="compositionally biased region" description="Basic and acidic residues" evidence="1">
    <location>
        <begin position="139"/>
        <end position="171"/>
    </location>
</feature>
<name>A0A9W8NAJ4_9PEZI</name>
<feature type="compositionally biased region" description="Polar residues" evidence="1">
    <location>
        <begin position="18"/>
        <end position="28"/>
    </location>
</feature>
<proteinExistence type="predicted"/>